<accession>A0A918C420</accession>
<sequence length="177" mass="19170">MDCGGAHALSCGFRGALQNRADFALSREDLSYAGGMKKTMHVTWLGEQRYVAQNETGQQIIIDNSPLKLGVGPMEALLSALATCTAYDVVEVMKKRRTPLSQYRVEIEGERAEEHPRRYTTITVRHIASGTGVSEDSLAKAAHLSHEKYCSVAASLNSEIVVETVLESAATPESASV</sequence>
<dbReference type="InterPro" id="IPR015946">
    <property type="entry name" value="KH_dom-like_a/b"/>
</dbReference>
<dbReference type="EMBL" id="BMQL01000007">
    <property type="protein sequence ID" value="GGR05568.1"/>
    <property type="molecule type" value="Genomic_DNA"/>
</dbReference>
<dbReference type="Pfam" id="PF02566">
    <property type="entry name" value="OsmC"/>
    <property type="match status" value="1"/>
</dbReference>
<dbReference type="InterPro" id="IPR036102">
    <property type="entry name" value="OsmC/Ohrsf"/>
</dbReference>
<dbReference type="PANTHER" id="PTHR34352:SF1">
    <property type="entry name" value="PROTEIN YHFA"/>
    <property type="match status" value="1"/>
</dbReference>
<evidence type="ECO:0000313" key="1">
    <source>
        <dbReference type="EMBL" id="GGR05568.1"/>
    </source>
</evidence>
<gene>
    <name evidence="1" type="ORF">GCM10008957_18140</name>
</gene>
<organism evidence="1 2">
    <name type="scientific">Deinococcus ruber</name>
    <dbReference type="NCBI Taxonomy" id="1848197"/>
    <lineage>
        <taxon>Bacteria</taxon>
        <taxon>Thermotogati</taxon>
        <taxon>Deinococcota</taxon>
        <taxon>Deinococci</taxon>
        <taxon>Deinococcales</taxon>
        <taxon>Deinococcaceae</taxon>
        <taxon>Deinococcus</taxon>
    </lineage>
</organism>
<reference evidence="1" key="2">
    <citation type="submission" date="2020-09" db="EMBL/GenBank/DDBJ databases">
        <authorList>
            <person name="Sun Q."/>
            <person name="Ohkuma M."/>
        </authorList>
    </citation>
    <scope>NUCLEOTIDE SEQUENCE</scope>
    <source>
        <strain evidence="1">JCM 31311</strain>
    </source>
</reference>
<dbReference type="PANTHER" id="PTHR34352">
    <property type="entry name" value="PROTEIN YHFA"/>
    <property type="match status" value="1"/>
</dbReference>
<dbReference type="InterPro" id="IPR003718">
    <property type="entry name" value="OsmC/Ohr_fam"/>
</dbReference>
<keyword evidence="2" id="KW-1185">Reference proteome</keyword>
<dbReference type="AlphaFoldDB" id="A0A918C420"/>
<dbReference type="Proteomes" id="UP000603865">
    <property type="component" value="Unassembled WGS sequence"/>
</dbReference>
<dbReference type="SUPFAM" id="SSF82784">
    <property type="entry name" value="OsmC-like"/>
    <property type="match status" value="1"/>
</dbReference>
<dbReference type="Gene3D" id="3.30.300.20">
    <property type="match status" value="1"/>
</dbReference>
<evidence type="ECO:0000313" key="2">
    <source>
        <dbReference type="Proteomes" id="UP000603865"/>
    </source>
</evidence>
<protein>
    <recommendedName>
        <fullName evidence="3">OsmC family protein</fullName>
    </recommendedName>
</protein>
<reference evidence="1" key="1">
    <citation type="journal article" date="2014" name="Int. J. Syst. Evol. Microbiol.">
        <title>Complete genome sequence of Corynebacterium casei LMG S-19264T (=DSM 44701T), isolated from a smear-ripened cheese.</title>
        <authorList>
            <consortium name="US DOE Joint Genome Institute (JGI-PGF)"/>
            <person name="Walter F."/>
            <person name="Albersmeier A."/>
            <person name="Kalinowski J."/>
            <person name="Ruckert C."/>
        </authorList>
    </citation>
    <scope>NUCLEOTIDE SEQUENCE</scope>
    <source>
        <strain evidence="1">JCM 31311</strain>
    </source>
</reference>
<comment type="caution">
    <text evidence="1">The sequence shown here is derived from an EMBL/GenBank/DDBJ whole genome shotgun (WGS) entry which is preliminary data.</text>
</comment>
<evidence type="ECO:0008006" key="3">
    <source>
        <dbReference type="Google" id="ProtNLM"/>
    </source>
</evidence>
<name>A0A918C420_9DEIO</name>
<proteinExistence type="predicted"/>